<comment type="caution">
    <text evidence="2">The sequence shown here is derived from an EMBL/GenBank/DDBJ whole genome shotgun (WGS) entry which is preliminary data.</text>
</comment>
<protein>
    <recommendedName>
        <fullName evidence="4">DUF1365 domain-containing protein</fullName>
    </recommendedName>
</protein>
<dbReference type="InterPro" id="IPR010775">
    <property type="entry name" value="DUF1365"/>
</dbReference>
<reference evidence="2 3" key="1">
    <citation type="submission" date="2015-06" db="EMBL/GenBank/DDBJ databases">
        <title>Talaromyces atroroseus IBT 11181 draft genome.</title>
        <authorList>
            <person name="Rasmussen K.B."/>
            <person name="Rasmussen S."/>
            <person name="Petersen B."/>
            <person name="Sicheritz-Ponten T."/>
            <person name="Mortensen U.H."/>
            <person name="Thrane U."/>
        </authorList>
    </citation>
    <scope>NUCLEOTIDE SEQUENCE [LARGE SCALE GENOMIC DNA]</scope>
    <source>
        <strain evidence="2 3">IBT 11181</strain>
    </source>
</reference>
<dbReference type="PANTHER" id="PTHR33973">
    <property type="entry name" value="OS07G0153300 PROTEIN"/>
    <property type="match status" value="1"/>
</dbReference>
<evidence type="ECO:0000313" key="3">
    <source>
        <dbReference type="Proteomes" id="UP000214365"/>
    </source>
</evidence>
<dbReference type="PANTHER" id="PTHR33973:SF4">
    <property type="entry name" value="OS07G0153300 PROTEIN"/>
    <property type="match status" value="1"/>
</dbReference>
<evidence type="ECO:0000313" key="2">
    <source>
        <dbReference type="EMBL" id="OKL59688.1"/>
    </source>
</evidence>
<name>A0A225AR04_TALAT</name>
<keyword evidence="1" id="KW-0812">Transmembrane</keyword>
<keyword evidence="1" id="KW-1133">Transmembrane helix</keyword>
<dbReference type="RefSeq" id="XP_020119809.1">
    <property type="nucleotide sequence ID" value="XM_020267635.1"/>
</dbReference>
<feature type="transmembrane region" description="Helical" evidence="1">
    <location>
        <begin position="542"/>
        <end position="563"/>
    </location>
</feature>
<dbReference type="Proteomes" id="UP000214365">
    <property type="component" value="Unassembled WGS sequence"/>
</dbReference>
<organism evidence="2 3">
    <name type="scientific">Talaromyces atroroseus</name>
    <dbReference type="NCBI Taxonomy" id="1441469"/>
    <lineage>
        <taxon>Eukaryota</taxon>
        <taxon>Fungi</taxon>
        <taxon>Dikarya</taxon>
        <taxon>Ascomycota</taxon>
        <taxon>Pezizomycotina</taxon>
        <taxon>Eurotiomycetes</taxon>
        <taxon>Eurotiomycetidae</taxon>
        <taxon>Eurotiales</taxon>
        <taxon>Trichocomaceae</taxon>
        <taxon>Talaromyces</taxon>
        <taxon>Talaromyces sect. Trachyspermi</taxon>
    </lineage>
</organism>
<dbReference type="Pfam" id="PF07103">
    <property type="entry name" value="DUF1365"/>
    <property type="match status" value="1"/>
</dbReference>
<keyword evidence="1" id="KW-0472">Membrane</keyword>
<gene>
    <name evidence="2" type="ORF">UA08_05019</name>
</gene>
<dbReference type="AlphaFoldDB" id="A0A225AR04"/>
<proteinExistence type="predicted"/>
<dbReference type="GeneID" id="31004775"/>
<feature type="transmembrane region" description="Helical" evidence="1">
    <location>
        <begin position="26"/>
        <end position="46"/>
    </location>
</feature>
<dbReference type="OrthoDB" id="3340520at2759"/>
<dbReference type="EMBL" id="LFMY01000007">
    <property type="protein sequence ID" value="OKL59688.1"/>
    <property type="molecule type" value="Genomic_DNA"/>
</dbReference>
<feature type="transmembrane region" description="Helical" evidence="1">
    <location>
        <begin position="583"/>
        <end position="605"/>
    </location>
</feature>
<evidence type="ECO:0000256" key="1">
    <source>
        <dbReference type="SAM" id="Phobius"/>
    </source>
</evidence>
<evidence type="ECO:0008006" key="4">
    <source>
        <dbReference type="Google" id="ProtNLM"/>
    </source>
</evidence>
<keyword evidence="3" id="KW-1185">Reference proteome</keyword>
<sequence length="610" mass="69004">MTLTDLVLAILYVGHHSANPALWTKAVSGGAILLLSAIVASLLLMLARAVFAPRKLVSLNDDRQTVLGKPLLFPVRFRHIRLSPVKDRFNNRFLLVGVPVGLRCRIGNLLAIDDKSLDVSPPPGSTIGFSWNRMFSHLRCWFSFDSARFLHRGDHGVDLREKLDSFLLSQNEDPTQWPYAYLLGVPQFMGWSRSVVSWWYLYTKDRELDALILEINNSYWEKRNILLRVKPTSNKLNMPESTGLPEYVDHRQLVQSLPTATKAKFYGGDWHKYIFASPFEKVDGVVSQRMMDPLRPSSWAPDATFSNMTTLEETGEVRMATRLTCDGFPIDPTQMSYLDVVRVALQWTLPGVLTTPEIIYKAELESYFRAYLAHSVDTYPEPVEVTYLPCRSFTNETIRMRSPSCYVNEATNARYLTVEPTDPAFYTRIITYVHAKTALAQEIQPTGHIADPTAQRLIVSDITLLESILEYKSPFVHKSDPNVPSKWKLRKVLSLTRDNSTLSFMDNFVLSSSNAVPYTVYILSSLRLSAARRLAFNSQNILGVYVFVASCLIRWLALEALSVGRETVLPVLSLGLPPGWQNLAIAVVECFLALNCLTLIENWLVQQLLS</sequence>
<dbReference type="STRING" id="1441469.A0A225AR04"/>
<accession>A0A225AR04</accession>